<evidence type="ECO:0000313" key="3">
    <source>
        <dbReference type="EMBL" id="GAA0606324.1"/>
    </source>
</evidence>
<reference evidence="3 4" key="1">
    <citation type="journal article" date="2019" name="Int. J. Syst. Evol. Microbiol.">
        <title>The Global Catalogue of Microorganisms (GCM) 10K type strain sequencing project: providing services to taxonomists for standard genome sequencing and annotation.</title>
        <authorList>
            <consortium name="The Broad Institute Genomics Platform"/>
            <consortium name="The Broad Institute Genome Sequencing Center for Infectious Disease"/>
            <person name="Wu L."/>
            <person name="Ma J."/>
        </authorList>
    </citation>
    <scope>NUCLEOTIDE SEQUENCE [LARGE SCALE GENOMIC DNA]</scope>
    <source>
        <strain evidence="3 4">JCM 15395</strain>
    </source>
</reference>
<dbReference type="Proteomes" id="UP001500866">
    <property type="component" value="Unassembled WGS sequence"/>
</dbReference>
<dbReference type="Gene3D" id="3.40.50.2300">
    <property type="match status" value="1"/>
</dbReference>
<protein>
    <recommendedName>
        <fullName evidence="2">Response regulatory domain-containing protein</fullName>
    </recommendedName>
</protein>
<sequence length="41" mass="4590">MINVLLVEDERLFREGVRSLLKTEDNINMVGMAEDGKVALA</sequence>
<evidence type="ECO:0000313" key="4">
    <source>
        <dbReference type="Proteomes" id="UP001500866"/>
    </source>
</evidence>
<dbReference type="PROSITE" id="PS50110">
    <property type="entry name" value="RESPONSE_REGULATORY"/>
    <property type="match status" value="1"/>
</dbReference>
<accession>A0ABN1G8U5</accession>
<feature type="domain" description="Response regulatory" evidence="2">
    <location>
        <begin position="3"/>
        <end position="41"/>
    </location>
</feature>
<proteinExistence type="predicted"/>
<dbReference type="EMBL" id="BAAADS010000017">
    <property type="protein sequence ID" value="GAA0606324.1"/>
    <property type="molecule type" value="Genomic_DNA"/>
</dbReference>
<dbReference type="InterPro" id="IPR001789">
    <property type="entry name" value="Sig_transdc_resp-reg_receiver"/>
</dbReference>
<comment type="caution">
    <text evidence="3">The sequence shown here is derived from an EMBL/GenBank/DDBJ whole genome shotgun (WGS) entry which is preliminary data.</text>
</comment>
<gene>
    <name evidence="3" type="ORF">GCM10009001_24450</name>
</gene>
<dbReference type="RefSeq" id="WP_343813471.1">
    <property type="nucleotide sequence ID" value="NZ_BAAADS010000017.1"/>
</dbReference>
<organism evidence="3 4">
    <name type="scientific">Virgibacillus siamensis</name>
    <dbReference type="NCBI Taxonomy" id="480071"/>
    <lineage>
        <taxon>Bacteria</taxon>
        <taxon>Bacillati</taxon>
        <taxon>Bacillota</taxon>
        <taxon>Bacilli</taxon>
        <taxon>Bacillales</taxon>
        <taxon>Bacillaceae</taxon>
        <taxon>Virgibacillus</taxon>
    </lineage>
</organism>
<dbReference type="InterPro" id="IPR011006">
    <property type="entry name" value="CheY-like_superfamily"/>
</dbReference>
<name>A0ABN1G8U5_9BACI</name>
<dbReference type="SUPFAM" id="SSF52172">
    <property type="entry name" value="CheY-like"/>
    <property type="match status" value="1"/>
</dbReference>
<evidence type="ECO:0000259" key="2">
    <source>
        <dbReference type="PROSITE" id="PS50110"/>
    </source>
</evidence>
<comment type="caution">
    <text evidence="1">Lacks conserved residue(s) required for the propagation of feature annotation.</text>
</comment>
<keyword evidence="4" id="KW-1185">Reference proteome</keyword>
<evidence type="ECO:0000256" key="1">
    <source>
        <dbReference type="PROSITE-ProRule" id="PRU00169"/>
    </source>
</evidence>